<feature type="transmembrane region" description="Helical" evidence="1">
    <location>
        <begin position="126"/>
        <end position="150"/>
    </location>
</feature>
<reference evidence="3 4" key="1">
    <citation type="submission" date="2024-05" db="EMBL/GenBank/DDBJ databases">
        <title>Sinomonas sp. nov., isolated from a waste landfill.</title>
        <authorList>
            <person name="Zhao Y."/>
        </authorList>
    </citation>
    <scope>NUCLEOTIDE SEQUENCE [LARGE SCALE GENOMIC DNA]</scope>
    <source>
        <strain evidence="3 4">CCTCC AB2014300</strain>
    </source>
</reference>
<feature type="transmembrane region" description="Helical" evidence="1">
    <location>
        <begin position="54"/>
        <end position="78"/>
    </location>
</feature>
<accession>A0ABU9WXZ4</accession>
<dbReference type="Gene3D" id="1.10.287.70">
    <property type="match status" value="1"/>
</dbReference>
<evidence type="ECO:0000313" key="3">
    <source>
        <dbReference type="EMBL" id="MEN2744054.1"/>
    </source>
</evidence>
<sequence>MEWLFAAAGAVLILLGFNDMFHTLLHPMGRGRLGRYLASGVWALAKKTRPGQRLAGPFVVVTVVVVWFLLQAFGWALVYLPHVPEGLVYAPGLDESAYSDFGEAVYLSLVTLSTLGFGDVVPEDRFIRAVAPVQAVAGFALLTAAVSWVLELYPALSRRRELALHLAILRRSDYAQRVHEVLPAAACRMLDDLARNVVQIRVDLAQNLETYYFREEDPDMSLPMSLPYALEIAAAAEAADATQENGLAPSAAGLRTAVDDLLVFIGHAFRLEGTDADGLLASFTADHEHGDG</sequence>
<gene>
    <name evidence="3" type="ORF">ABCQ75_05815</name>
</gene>
<comment type="caution">
    <text evidence="3">The sequence shown here is derived from an EMBL/GenBank/DDBJ whole genome shotgun (WGS) entry which is preliminary data.</text>
</comment>
<keyword evidence="3" id="KW-0813">Transport</keyword>
<keyword evidence="1" id="KW-0472">Membrane</keyword>
<dbReference type="GO" id="GO:0034220">
    <property type="term" value="P:monoatomic ion transmembrane transport"/>
    <property type="evidence" value="ECO:0007669"/>
    <property type="project" value="UniProtKB-KW"/>
</dbReference>
<dbReference type="SUPFAM" id="SSF81324">
    <property type="entry name" value="Voltage-gated potassium channels"/>
    <property type="match status" value="1"/>
</dbReference>
<dbReference type="RefSeq" id="WP_345883823.1">
    <property type="nucleotide sequence ID" value="NZ_JBDFRB010000004.1"/>
</dbReference>
<keyword evidence="1" id="KW-0812">Transmembrane</keyword>
<dbReference type="Pfam" id="PF07885">
    <property type="entry name" value="Ion_trans_2"/>
    <property type="match status" value="1"/>
</dbReference>
<keyword evidence="3" id="KW-0407">Ion channel</keyword>
<evidence type="ECO:0000256" key="1">
    <source>
        <dbReference type="SAM" id="Phobius"/>
    </source>
</evidence>
<feature type="transmembrane region" description="Helical" evidence="1">
    <location>
        <begin position="6"/>
        <end position="25"/>
    </location>
</feature>
<keyword evidence="4" id="KW-1185">Reference proteome</keyword>
<keyword evidence="3" id="KW-0406">Ion transport</keyword>
<dbReference type="InterPro" id="IPR013099">
    <property type="entry name" value="K_chnl_dom"/>
</dbReference>
<protein>
    <submittedName>
        <fullName evidence="3">Potassium channel family protein</fullName>
    </submittedName>
</protein>
<organism evidence="3 4">
    <name type="scientific">Sinomonas halotolerans</name>
    <dbReference type="NCBI Taxonomy" id="1644133"/>
    <lineage>
        <taxon>Bacteria</taxon>
        <taxon>Bacillati</taxon>
        <taxon>Actinomycetota</taxon>
        <taxon>Actinomycetes</taxon>
        <taxon>Micrococcales</taxon>
        <taxon>Micrococcaceae</taxon>
        <taxon>Sinomonas</taxon>
    </lineage>
</organism>
<feature type="domain" description="Potassium channel" evidence="2">
    <location>
        <begin position="66"/>
        <end position="149"/>
    </location>
</feature>
<evidence type="ECO:0000313" key="4">
    <source>
        <dbReference type="Proteomes" id="UP001422074"/>
    </source>
</evidence>
<name>A0ABU9WXZ4_9MICC</name>
<evidence type="ECO:0000259" key="2">
    <source>
        <dbReference type="Pfam" id="PF07885"/>
    </source>
</evidence>
<dbReference type="Proteomes" id="UP001422074">
    <property type="component" value="Unassembled WGS sequence"/>
</dbReference>
<dbReference type="EMBL" id="JBDFRB010000004">
    <property type="protein sequence ID" value="MEN2744054.1"/>
    <property type="molecule type" value="Genomic_DNA"/>
</dbReference>
<keyword evidence="1" id="KW-1133">Transmembrane helix</keyword>
<proteinExistence type="predicted"/>